<feature type="transmembrane region" description="Helical" evidence="1">
    <location>
        <begin position="225"/>
        <end position="246"/>
    </location>
</feature>
<feature type="transmembrane region" description="Helical" evidence="1">
    <location>
        <begin position="133"/>
        <end position="160"/>
    </location>
</feature>
<name>A0A2T0BKC5_9CLOT</name>
<proteinExistence type="predicted"/>
<sequence length="429" mass="47830">MDLVMYILRSVAYVIVEPSLMIMLVVLGLLFYLKNRKVVSMQKMIVGEQINSALELTLSQIVLGIFAGILASLMLSYLGVIFSENSGIEFLFMISMLLMFIRPRLVCFSYSGAILGIVSMIFAYFNIKTSNGTLLFTLDITMLMTFVGVIHIIEAILVMVDGSRGAIPVFSNRKGAIIGGYALSRYWVLPVAIFIAYSVASQGPGLGTDSIGTPDWWPLIKHNNIMTMISTMILSLFPLFGVLGYSSLTFTMKKKEKALSSGIFIFIYGIVLTLVAQLAQMGWIGEIIVIIFAPLAHEGMLLIQRKIEEKRSPLFSSGEDGLAILEVVPYSKAYEIGLRPGDKIVSVNDKQINQEADIYIILKESLNNLNMKIKDRKGSLKEFHLKQDNNKRLGVVLVPRVVDIEKVVSFENKNFSEVLKDVQHNKDNK</sequence>
<protein>
    <recommendedName>
        <fullName evidence="2">PDZ domain-containing protein</fullName>
    </recommendedName>
</protein>
<dbReference type="SUPFAM" id="SSF50156">
    <property type="entry name" value="PDZ domain-like"/>
    <property type="match status" value="1"/>
</dbReference>
<evidence type="ECO:0000259" key="2">
    <source>
        <dbReference type="PROSITE" id="PS50106"/>
    </source>
</evidence>
<dbReference type="PRINTS" id="PR00173">
    <property type="entry name" value="EDTRNSPORT"/>
</dbReference>
<feature type="transmembrane region" description="Helical" evidence="1">
    <location>
        <begin position="81"/>
        <end position="101"/>
    </location>
</feature>
<dbReference type="Proteomes" id="UP000239471">
    <property type="component" value="Unassembled WGS sequence"/>
</dbReference>
<dbReference type="InterPro" id="IPR041489">
    <property type="entry name" value="PDZ_6"/>
</dbReference>
<feature type="transmembrane region" description="Helical" evidence="1">
    <location>
        <begin position="12"/>
        <end position="33"/>
    </location>
</feature>
<comment type="caution">
    <text evidence="3">The sequence shown here is derived from an EMBL/GenBank/DDBJ whole genome shotgun (WGS) entry which is preliminary data.</text>
</comment>
<keyword evidence="1" id="KW-0812">Transmembrane</keyword>
<feature type="domain" description="PDZ" evidence="2">
    <location>
        <begin position="300"/>
        <end position="377"/>
    </location>
</feature>
<keyword evidence="1" id="KW-1133">Transmembrane helix</keyword>
<organism evidence="3 4">
    <name type="scientific">Clostridium vincentii</name>
    <dbReference type="NCBI Taxonomy" id="52704"/>
    <lineage>
        <taxon>Bacteria</taxon>
        <taxon>Bacillati</taxon>
        <taxon>Bacillota</taxon>
        <taxon>Clostridia</taxon>
        <taxon>Eubacteriales</taxon>
        <taxon>Clostridiaceae</taxon>
        <taxon>Clostridium</taxon>
    </lineage>
</organism>
<keyword evidence="1" id="KW-0472">Membrane</keyword>
<dbReference type="InterPro" id="IPR001478">
    <property type="entry name" value="PDZ"/>
</dbReference>
<evidence type="ECO:0000313" key="3">
    <source>
        <dbReference type="EMBL" id="PRR84283.1"/>
    </source>
</evidence>
<dbReference type="EMBL" id="PVXQ01000002">
    <property type="protein sequence ID" value="PRR84283.1"/>
    <property type="molecule type" value="Genomic_DNA"/>
</dbReference>
<dbReference type="OrthoDB" id="198399at2"/>
<feature type="transmembrane region" description="Helical" evidence="1">
    <location>
        <begin position="258"/>
        <end position="277"/>
    </location>
</feature>
<feature type="transmembrane region" description="Helical" evidence="1">
    <location>
        <begin position="108"/>
        <end position="127"/>
    </location>
</feature>
<dbReference type="SMART" id="SM00228">
    <property type="entry name" value="PDZ"/>
    <property type="match status" value="1"/>
</dbReference>
<reference evidence="3 4" key="1">
    <citation type="submission" date="2018-03" db="EMBL/GenBank/DDBJ databases">
        <title>Genome sequence of Clostridium vincentii DSM 10228.</title>
        <authorList>
            <person name="Poehlein A."/>
            <person name="Daniel R."/>
        </authorList>
    </citation>
    <scope>NUCLEOTIDE SEQUENCE [LARGE SCALE GENOMIC DNA]</scope>
    <source>
        <strain evidence="3 4">DSM 10228</strain>
    </source>
</reference>
<dbReference type="AlphaFoldDB" id="A0A2T0BKC5"/>
<gene>
    <name evidence="3" type="ORF">CLVI_02090</name>
</gene>
<dbReference type="RefSeq" id="WP_106058261.1">
    <property type="nucleotide sequence ID" value="NZ_PVXQ01000002.1"/>
</dbReference>
<feature type="transmembrane region" description="Helical" evidence="1">
    <location>
        <begin position="53"/>
        <end position="75"/>
    </location>
</feature>
<dbReference type="Gene3D" id="2.30.42.10">
    <property type="match status" value="1"/>
</dbReference>
<dbReference type="InterPro" id="IPR036034">
    <property type="entry name" value="PDZ_sf"/>
</dbReference>
<feature type="transmembrane region" description="Helical" evidence="1">
    <location>
        <begin position="283"/>
        <end position="303"/>
    </location>
</feature>
<evidence type="ECO:0000256" key="1">
    <source>
        <dbReference type="SAM" id="Phobius"/>
    </source>
</evidence>
<evidence type="ECO:0000313" key="4">
    <source>
        <dbReference type="Proteomes" id="UP000239471"/>
    </source>
</evidence>
<keyword evidence="4" id="KW-1185">Reference proteome</keyword>
<dbReference type="PROSITE" id="PS50106">
    <property type="entry name" value="PDZ"/>
    <property type="match status" value="1"/>
</dbReference>
<accession>A0A2T0BKC5</accession>
<dbReference type="Pfam" id="PF17820">
    <property type="entry name" value="PDZ_6"/>
    <property type="match status" value="1"/>
</dbReference>
<feature type="transmembrane region" description="Helical" evidence="1">
    <location>
        <begin position="181"/>
        <end position="200"/>
    </location>
</feature>